<accession>A0A1I5PQ37</accession>
<dbReference type="STRING" id="604088.SAMN04488060_2572"/>
<dbReference type="EMBL" id="FOWZ01000004">
    <property type="protein sequence ID" value="SFP36228.1"/>
    <property type="molecule type" value="Genomic_DNA"/>
</dbReference>
<evidence type="ECO:0000256" key="1">
    <source>
        <dbReference type="SAM" id="MobiDB-lite"/>
    </source>
</evidence>
<evidence type="ECO:0000313" key="3">
    <source>
        <dbReference type="Proteomes" id="UP000199331"/>
    </source>
</evidence>
<keyword evidence="3" id="KW-1185">Reference proteome</keyword>
<evidence type="ECO:0000313" key="2">
    <source>
        <dbReference type="EMBL" id="SFP36228.1"/>
    </source>
</evidence>
<protein>
    <submittedName>
        <fullName evidence="2">Uncharacterized protein</fullName>
    </submittedName>
</protein>
<name>A0A1I5PQ37_9SPHN</name>
<feature type="region of interest" description="Disordered" evidence="1">
    <location>
        <begin position="1"/>
        <end position="20"/>
    </location>
</feature>
<dbReference type="RefSeq" id="WP_245755891.1">
    <property type="nucleotide sequence ID" value="NZ_FOWZ01000004.1"/>
</dbReference>
<reference evidence="3" key="1">
    <citation type="submission" date="2016-10" db="EMBL/GenBank/DDBJ databases">
        <authorList>
            <person name="Varghese N."/>
            <person name="Submissions S."/>
        </authorList>
    </citation>
    <scope>NUCLEOTIDE SEQUENCE [LARGE SCALE GENOMIC DNA]</scope>
    <source>
        <strain evidence="3">CGMCC 1.7715</strain>
    </source>
</reference>
<feature type="compositionally biased region" description="Basic residues" evidence="1">
    <location>
        <begin position="8"/>
        <end position="17"/>
    </location>
</feature>
<dbReference type="AlphaFoldDB" id="A0A1I5PQ37"/>
<organism evidence="2 3">
    <name type="scientific">Qipengyuania nanhaisediminis</name>
    <dbReference type="NCBI Taxonomy" id="604088"/>
    <lineage>
        <taxon>Bacteria</taxon>
        <taxon>Pseudomonadati</taxon>
        <taxon>Pseudomonadota</taxon>
        <taxon>Alphaproteobacteria</taxon>
        <taxon>Sphingomonadales</taxon>
        <taxon>Erythrobacteraceae</taxon>
        <taxon>Qipengyuania</taxon>
    </lineage>
</organism>
<sequence length="119" mass="13066">MSVECKPPRTKPVRPRRSSGDRLRDVLIALGEHQGQVLTHTEKAWASITFAGTRHSLSILFAGEDAVEAGERFIAALPDHEFMLAGQLVADAGVSEVDHRIMPDPRLVVQCELLLLEDA</sequence>
<dbReference type="Proteomes" id="UP000199331">
    <property type="component" value="Unassembled WGS sequence"/>
</dbReference>
<gene>
    <name evidence="2" type="ORF">SAMN04488060_2572</name>
</gene>
<proteinExistence type="predicted"/>